<reference evidence="3 4" key="1">
    <citation type="submission" date="2024-02" db="EMBL/GenBank/DDBJ databases">
        <authorList>
            <person name="Vignale AGUSTIN F."/>
            <person name="Sosa J E."/>
            <person name="Modenutti C."/>
        </authorList>
    </citation>
    <scope>NUCLEOTIDE SEQUENCE [LARGE SCALE GENOMIC DNA]</scope>
</reference>
<evidence type="ECO:0000256" key="1">
    <source>
        <dbReference type="ARBA" id="ARBA00044504"/>
    </source>
</evidence>
<evidence type="ECO:0000256" key="2">
    <source>
        <dbReference type="SAM" id="Phobius"/>
    </source>
</evidence>
<evidence type="ECO:0000313" key="3">
    <source>
        <dbReference type="EMBL" id="CAK9135757.1"/>
    </source>
</evidence>
<sequence length="192" mass="21836">MLAISTSSIFFSLPMISSASSSLCLGDLQWRLFYTSIPLIVVGVAGQLSSLDAFLLQQIPLIRSAKDQQQLINQMPQIMFGIICLVVATLQFFLRSSSYIRVKPSGSRITSLFRVIMEACIKIQLSCPQDPRELYKKYDLGNDQELLPHTNHLRFLDKAAILTRSQTIKEQENQKWRFAGSLKWNKLNYSSQ</sequence>
<gene>
    <name evidence="3" type="ORF">ILEXP_LOCUS2719</name>
</gene>
<dbReference type="Gene3D" id="1.20.1250.20">
    <property type="entry name" value="MFS general substrate transporter like domains"/>
    <property type="match status" value="1"/>
</dbReference>
<accession>A0ABC8QTL0</accession>
<comment type="similarity">
    <text evidence="1">Belongs to the major facilitator superfamily. Phosphate:H(+) symporter (TC 2.A.1.9) family.</text>
</comment>
<keyword evidence="2" id="KW-0812">Transmembrane</keyword>
<evidence type="ECO:0000313" key="4">
    <source>
        <dbReference type="Proteomes" id="UP001642360"/>
    </source>
</evidence>
<dbReference type="AlphaFoldDB" id="A0ABC8QTL0"/>
<feature type="transmembrane region" description="Helical" evidence="2">
    <location>
        <begin position="77"/>
        <end position="94"/>
    </location>
</feature>
<dbReference type="InterPro" id="IPR036259">
    <property type="entry name" value="MFS_trans_sf"/>
</dbReference>
<protein>
    <submittedName>
        <fullName evidence="3">Uncharacterized protein</fullName>
    </submittedName>
</protein>
<dbReference type="EMBL" id="CAUOFW020000725">
    <property type="protein sequence ID" value="CAK9135757.1"/>
    <property type="molecule type" value="Genomic_DNA"/>
</dbReference>
<keyword evidence="2" id="KW-0472">Membrane</keyword>
<feature type="transmembrane region" description="Helical" evidence="2">
    <location>
        <begin position="37"/>
        <end position="56"/>
    </location>
</feature>
<keyword evidence="4" id="KW-1185">Reference proteome</keyword>
<keyword evidence="2" id="KW-1133">Transmembrane helix</keyword>
<dbReference type="Proteomes" id="UP001642360">
    <property type="component" value="Unassembled WGS sequence"/>
</dbReference>
<comment type="caution">
    <text evidence="3">The sequence shown here is derived from an EMBL/GenBank/DDBJ whole genome shotgun (WGS) entry which is preliminary data.</text>
</comment>
<organism evidence="3 4">
    <name type="scientific">Ilex paraguariensis</name>
    <name type="common">yerba mate</name>
    <dbReference type="NCBI Taxonomy" id="185542"/>
    <lineage>
        <taxon>Eukaryota</taxon>
        <taxon>Viridiplantae</taxon>
        <taxon>Streptophyta</taxon>
        <taxon>Embryophyta</taxon>
        <taxon>Tracheophyta</taxon>
        <taxon>Spermatophyta</taxon>
        <taxon>Magnoliopsida</taxon>
        <taxon>eudicotyledons</taxon>
        <taxon>Gunneridae</taxon>
        <taxon>Pentapetalae</taxon>
        <taxon>asterids</taxon>
        <taxon>campanulids</taxon>
        <taxon>Aquifoliales</taxon>
        <taxon>Aquifoliaceae</taxon>
        <taxon>Ilex</taxon>
    </lineage>
</organism>
<name>A0ABC8QTL0_9AQUA</name>
<proteinExistence type="inferred from homology"/>